<dbReference type="PANTHER" id="PTHR33908">
    <property type="entry name" value="MANNOSYLTRANSFERASE YKCB-RELATED"/>
    <property type="match status" value="1"/>
</dbReference>
<keyword evidence="6 8" id="KW-1133">Transmembrane helix</keyword>
<dbReference type="Pfam" id="PF13231">
    <property type="entry name" value="PMT_2"/>
    <property type="match status" value="1"/>
</dbReference>
<accession>A0A517MVV3</accession>
<evidence type="ECO:0000256" key="7">
    <source>
        <dbReference type="ARBA" id="ARBA00023136"/>
    </source>
</evidence>
<evidence type="ECO:0000259" key="9">
    <source>
        <dbReference type="Pfam" id="PF13231"/>
    </source>
</evidence>
<dbReference type="KEGG" id="amob:HG15A2_22980"/>
<keyword evidence="5 8" id="KW-0812">Transmembrane</keyword>
<dbReference type="EMBL" id="CP036263">
    <property type="protein sequence ID" value="QDS99009.1"/>
    <property type="molecule type" value="Genomic_DNA"/>
</dbReference>
<dbReference type="GO" id="GO:0005886">
    <property type="term" value="C:plasma membrane"/>
    <property type="evidence" value="ECO:0007669"/>
    <property type="project" value="UniProtKB-SubCell"/>
</dbReference>
<feature type="transmembrane region" description="Helical" evidence="8">
    <location>
        <begin position="357"/>
        <end position="374"/>
    </location>
</feature>
<dbReference type="InterPro" id="IPR050297">
    <property type="entry name" value="LipidA_mod_glycosyltrf_83"/>
</dbReference>
<keyword evidence="3" id="KW-0328">Glycosyltransferase</keyword>
<name>A0A517MVV3_9BACT</name>
<organism evidence="10 11">
    <name type="scientific">Adhaeretor mobilis</name>
    <dbReference type="NCBI Taxonomy" id="1930276"/>
    <lineage>
        <taxon>Bacteria</taxon>
        <taxon>Pseudomonadati</taxon>
        <taxon>Planctomycetota</taxon>
        <taxon>Planctomycetia</taxon>
        <taxon>Pirellulales</taxon>
        <taxon>Lacipirellulaceae</taxon>
        <taxon>Adhaeretor</taxon>
    </lineage>
</organism>
<evidence type="ECO:0000256" key="4">
    <source>
        <dbReference type="ARBA" id="ARBA00022679"/>
    </source>
</evidence>
<dbReference type="Proteomes" id="UP000319852">
    <property type="component" value="Chromosome"/>
</dbReference>
<protein>
    <recommendedName>
        <fullName evidence="9">Glycosyltransferase RgtA/B/C/D-like domain-containing protein</fullName>
    </recommendedName>
</protein>
<dbReference type="GO" id="GO:0009103">
    <property type="term" value="P:lipopolysaccharide biosynthetic process"/>
    <property type="evidence" value="ECO:0007669"/>
    <property type="project" value="UniProtKB-ARBA"/>
</dbReference>
<dbReference type="InterPro" id="IPR038731">
    <property type="entry name" value="RgtA/B/C-like"/>
</dbReference>
<keyword evidence="2" id="KW-1003">Cell membrane</keyword>
<feature type="transmembrane region" description="Helical" evidence="8">
    <location>
        <begin position="139"/>
        <end position="158"/>
    </location>
</feature>
<evidence type="ECO:0000256" key="1">
    <source>
        <dbReference type="ARBA" id="ARBA00004651"/>
    </source>
</evidence>
<feature type="transmembrane region" description="Helical" evidence="8">
    <location>
        <begin position="113"/>
        <end position="132"/>
    </location>
</feature>
<feature type="transmembrane region" description="Helical" evidence="8">
    <location>
        <begin position="302"/>
        <end position="322"/>
    </location>
</feature>
<evidence type="ECO:0000256" key="6">
    <source>
        <dbReference type="ARBA" id="ARBA00022989"/>
    </source>
</evidence>
<keyword evidence="11" id="KW-1185">Reference proteome</keyword>
<feature type="transmembrane region" description="Helical" evidence="8">
    <location>
        <begin position="207"/>
        <end position="224"/>
    </location>
</feature>
<dbReference type="GO" id="GO:0016763">
    <property type="term" value="F:pentosyltransferase activity"/>
    <property type="evidence" value="ECO:0007669"/>
    <property type="project" value="TreeGrafter"/>
</dbReference>
<comment type="subcellular location">
    <subcellularLocation>
        <location evidence="1">Cell membrane</location>
        <topology evidence="1">Multi-pass membrane protein</topology>
    </subcellularLocation>
</comment>
<evidence type="ECO:0000256" key="8">
    <source>
        <dbReference type="SAM" id="Phobius"/>
    </source>
</evidence>
<feature type="domain" description="Glycosyltransferase RgtA/B/C/D-like" evidence="9">
    <location>
        <begin position="68"/>
        <end position="221"/>
    </location>
</feature>
<dbReference type="OrthoDB" id="269299at2"/>
<keyword evidence="4" id="KW-0808">Transferase</keyword>
<feature type="transmembrane region" description="Helical" evidence="8">
    <location>
        <begin position="334"/>
        <end position="351"/>
    </location>
</feature>
<feature type="transmembrane region" description="Helical" evidence="8">
    <location>
        <begin position="86"/>
        <end position="107"/>
    </location>
</feature>
<proteinExistence type="predicted"/>
<evidence type="ECO:0000313" key="10">
    <source>
        <dbReference type="EMBL" id="QDS99009.1"/>
    </source>
</evidence>
<dbReference type="AlphaFoldDB" id="A0A517MVV3"/>
<keyword evidence="7 8" id="KW-0472">Membrane</keyword>
<evidence type="ECO:0000256" key="5">
    <source>
        <dbReference type="ARBA" id="ARBA00022692"/>
    </source>
</evidence>
<sequence>MSEISHIEDSSRSGRIGTLLTLGAVIVTALVLRGYHLNAQSYSMDEVIELSITCSSASEIILEPDGFPPLYHLILKAWNACTGDILYSRWLSVLAGLAAVLFTGMLGKAVGGTRVGLAAAGLLAVSPLHIFFSQETRAYSLYVALVTLALWLFFEAWKTDAKRYWAGFAVAIVAACFTHYYSGLLAAFLGVFFLACRGSWSEKRRGLIAFLVAAIACFPAVWLLRIDHSFQSIGCMYTPFDWRAWGYSVYASLAGFSLGASLSEMHALAPIEIMRQAIPWIVSIACSAGWLGYAGWKELAGARSRLAILLLALAAIPVIGFLGELASVGYKVRYVSWTIVPLCVLLGAGIASEKKAARTLTVVATLVLVSLQLLSTYQRAHNPRYANEEISAVADHMNLQGSQRNNVFVLSDYMYGPVKFYLNNKLIRDPQEASDWPIYELPQSSEGRASLDKREPIDKAIADMKQIASAGPFWLVYTRSFHGDPQGKFLAALQAEVELEETQFTGAVLYQGRFAPSSEQQ</sequence>
<feature type="transmembrane region" description="Helical" evidence="8">
    <location>
        <begin position="277"/>
        <end position="296"/>
    </location>
</feature>
<gene>
    <name evidence="10" type="ORF">HG15A2_22980</name>
</gene>
<evidence type="ECO:0000256" key="3">
    <source>
        <dbReference type="ARBA" id="ARBA00022676"/>
    </source>
</evidence>
<dbReference type="RefSeq" id="WP_145060296.1">
    <property type="nucleotide sequence ID" value="NZ_CP036263.1"/>
</dbReference>
<feature type="transmembrane region" description="Helical" evidence="8">
    <location>
        <begin position="16"/>
        <end position="35"/>
    </location>
</feature>
<evidence type="ECO:0000313" key="11">
    <source>
        <dbReference type="Proteomes" id="UP000319852"/>
    </source>
</evidence>
<feature type="transmembrane region" description="Helical" evidence="8">
    <location>
        <begin position="164"/>
        <end position="195"/>
    </location>
</feature>
<reference evidence="10 11" key="1">
    <citation type="submission" date="2019-02" db="EMBL/GenBank/DDBJ databases">
        <title>Deep-cultivation of Planctomycetes and their phenomic and genomic characterization uncovers novel biology.</title>
        <authorList>
            <person name="Wiegand S."/>
            <person name="Jogler M."/>
            <person name="Boedeker C."/>
            <person name="Pinto D."/>
            <person name="Vollmers J."/>
            <person name="Rivas-Marin E."/>
            <person name="Kohn T."/>
            <person name="Peeters S.H."/>
            <person name="Heuer A."/>
            <person name="Rast P."/>
            <person name="Oberbeckmann S."/>
            <person name="Bunk B."/>
            <person name="Jeske O."/>
            <person name="Meyerdierks A."/>
            <person name="Storesund J.E."/>
            <person name="Kallscheuer N."/>
            <person name="Luecker S."/>
            <person name="Lage O.M."/>
            <person name="Pohl T."/>
            <person name="Merkel B.J."/>
            <person name="Hornburger P."/>
            <person name="Mueller R.-W."/>
            <person name="Bruemmer F."/>
            <person name="Labrenz M."/>
            <person name="Spormann A.M."/>
            <person name="Op den Camp H."/>
            <person name="Overmann J."/>
            <person name="Amann R."/>
            <person name="Jetten M.S.M."/>
            <person name="Mascher T."/>
            <person name="Medema M.H."/>
            <person name="Devos D.P."/>
            <person name="Kaster A.-K."/>
            <person name="Ovreas L."/>
            <person name="Rohde M."/>
            <person name="Galperin M.Y."/>
            <person name="Jogler C."/>
        </authorList>
    </citation>
    <scope>NUCLEOTIDE SEQUENCE [LARGE SCALE GENOMIC DNA]</scope>
    <source>
        <strain evidence="10 11">HG15A2</strain>
    </source>
</reference>
<feature type="transmembrane region" description="Helical" evidence="8">
    <location>
        <begin position="244"/>
        <end position="265"/>
    </location>
</feature>
<evidence type="ECO:0000256" key="2">
    <source>
        <dbReference type="ARBA" id="ARBA00022475"/>
    </source>
</evidence>
<dbReference type="PANTHER" id="PTHR33908:SF11">
    <property type="entry name" value="MEMBRANE PROTEIN"/>
    <property type="match status" value="1"/>
</dbReference>